<evidence type="ECO:0000256" key="3">
    <source>
        <dbReference type="ARBA" id="ARBA00022896"/>
    </source>
</evidence>
<dbReference type="Proteomes" id="UP000197783">
    <property type="component" value="Unassembled WGS sequence"/>
</dbReference>
<sequence>MANLLLPGDQAPWFHAPALSGNPRYAFDTAAGRLILMLFAGPAAHPALAPALRLLAEHRGLFDDRYACFFGVSTDPHDVLEGTVEQQLPGIRWFLDHDGAVSRLYGALDDGMSETNYRPHWLLLDPTLRVCGRFPISAGDQAIAALQAQIAAPDIYSAAPVLVVPRVFEPALCRRLIELYEAKGGEDSGFMREENGLTVERVDHHHKRRSDYHIEDDSLREQLRARLARFLLPQIKRALGWQATRIERWMVACYDGDNGGGHFRAHRDNTTKGTAHRKFACTINLNAGEYDGGDLCFPEFGPATYRAPTGGAVIFSCSLLHEAQPVTRGKRYAFLPFLYDEDGARLRETNLQFLAASATSQPQPTITTDAPA</sequence>
<dbReference type="AlphaFoldDB" id="A0A245ZG57"/>
<keyword evidence="5" id="KW-0560">Oxidoreductase</keyword>
<reference evidence="8 9" key="1">
    <citation type="submission" date="2017-03" db="EMBL/GenBank/DDBJ databases">
        <title>Genome sequence of Sphingomonas mucosissima DSM 17494.</title>
        <authorList>
            <person name="Poehlein A."/>
            <person name="Wuebbeler J.H."/>
            <person name="Steinbuechel A."/>
            <person name="Daniel R."/>
        </authorList>
    </citation>
    <scope>NUCLEOTIDE SEQUENCE [LARGE SCALE GENOMIC DNA]</scope>
    <source>
        <strain evidence="8 9">DSM 17494</strain>
    </source>
</reference>
<gene>
    <name evidence="8" type="primary">ybiX</name>
    <name evidence="8" type="ORF">SPMU_29710</name>
</gene>
<dbReference type="InterPro" id="IPR005123">
    <property type="entry name" value="Oxoglu/Fe-dep_dioxygenase_dom"/>
</dbReference>
<keyword evidence="9" id="KW-1185">Reference proteome</keyword>
<evidence type="ECO:0000259" key="7">
    <source>
        <dbReference type="PROSITE" id="PS51471"/>
    </source>
</evidence>
<proteinExistence type="predicted"/>
<evidence type="ECO:0000256" key="5">
    <source>
        <dbReference type="ARBA" id="ARBA00023002"/>
    </source>
</evidence>
<accession>A0A245ZG57</accession>
<feature type="domain" description="Fe2OG dioxygenase" evidence="7">
    <location>
        <begin position="245"/>
        <end position="341"/>
    </location>
</feature>
<keyword evidence="6" id="KW-0408">Iron</keyword>
<dbReference type="OrthoDB" id="255432at2"/>
<dbReference type="Gene3D" id="2.60.120.620">
    <property type="entry name" value="q2cbj1_9rhob like domain"/>
    <property type="match status" value="1"/>
</dbReference>
<dbReference type="GO" id="GO:0016705">
    <property type="term" value="F:oxidoreductase activity, acting on paired donors, with incorporation or reduction of molecular oxygen"/>
    <property type="evidence" value="ECO:0007669"/>
    <property type="project" value="InterPro"/>
</dbReference>
<keyword evidence="3" id="KW-0847">Vitamin C</keyword>
<dbReference type="Pfam" id="PF00578">
    <property type="entry name" value="AhpC-TSA"/>
    <property type="match status" value="1"/>
</dbReference>
<keyword evidence="2" id="KW-0479">Metal-binding</keyword>
<evidence type="ECO:0000313" key="8">
    <source>
        <dbReference type="EMBL" id="OWK28708.1"/>
    </source>
</evidence>
<evidence type="ECO:0000313" key="9">
    <source>
        <dbReference type="Proteomes" id="UP000197783"/>
    </source>
</evidence>
<dbReference type="SUPFAM" id="SSF52833">
    <property type="entry name" value="Thioredoxin-like"/>
    <property type="match status" value="1"/>
</dbReference>
<evidence type="ECO:0000256" key="4">
    <source>
        <dbReference type="ARBA" id="ARBA00022964"/>
    </source>
</evidence>
<dbReference type="GO" id="GO:0005506">
    <property type="term" value="F:iron ion binding"/>
    <property type="evidence" value="ECO:0007669"/>
    <property type="project" value="InterPro"/>
</dbReference>
<evidence type="ECO:0000256" key="1">
    <source>
        <dbReference type="ARBA" id="ARBA00001961"/>
    </source>
</evidence>
<dbReference type="PROSITE" id="PS51471">
    <property type="entry name" value="FE2OG_OXY"/>
    <property type="match status" value="1"/>
</dbReference>
<name>A0A245ZG57_9SPHN</name>
<dbReference type="Pfam" id="PF13640">
    <property type="entry name" value="2OG-FeII_Oxy_3"/>
    <property type="match status" value="1"/>
</dbReference>
<dbReference type="InterPro" id="IPR044862">
    <property type="entry name" value="Pro_4_hyd_alph_FE2OG_OXY"/>
</dbReference>
<dbReference type="GO" id="GO:0016209">
    <property type="term" value="F:antioxidant activity"/>
    <property type="evidence" value="ECO:0007669"/>
    <property type="project" value="InterPro"/>
</dbReference>
<dbReference type="InterPro" id="IPR006620">
    <property type="entry name" value="Pro_4_hyd_alph"/>
</dbReference>
<keyword evidence="4" id="KW-0223">Dioxygenase</keyword>
<evidence type="ECO:0000256" key="6">
    <source>
        <dbReference type="ARBA" id="ARBA00023004"/>
    </source>
</evidence>
<dbReference type="Gene3D" id="3.40.30.10">
    <property type="entry name" value="Glutaredoxin"/>
    <property type="match status" value="1"/>
</dbReference>
<dbReference type="GO" id="GO:0031418">
    <property type="term" value="F:L-ascorbic acid binding"/>
    <property type="evidence" value="ECO:0007669"/>
    <property type="project" value="UniProtKB-KW"/>
</dbReference>
<protein>
    <submittedName>
        <fullName evidence="8">PKHD-type hydroxylase YbiX</fullName>
    </submittedName>
</protein>
<evidence type="ECO:0000256" key="2">
    <source>
        <dbReference type="ARBA" id="ARBA00022723"/>
    </source>
</evidence>
<dbReference type="InterPro" id="IPR036249">
    <property type="entry name" value="Thioredoxin-like_sf"/>
</dbReference>
<comment type="cofactor">
    <cofactor evidence="1">
        <name>L-ascorbate</name>
        <dbReference type="ChEBI" id="CHEBI:38290"/>
    </cofactor>
</comment>
<dbReference type="GO" id="GO:0051213">
    <property type="term" value="F:dioxygenase activity"/>
    <property type="evidence" value="ECO:0007669"/>
    <property type="project" value="UniProtKB-KW"/>
</dbReference>
<organism evidence="8 9">
    <name type="scientific">Sphingomonas mucosissima</name>
    <dbReference type="NCBI Taxonomy" id="370959"/>
    <lineage>
        <taxon>Bacteria</taxon>
        <taxon>Pseudomonadati</taxon>
        <taxon>Pseudomonadota</taxon>
        <taxon>Alphaproteobacteria</taxon>
        <taxon>Sphingomonadales</taxon>
        <taxon>Sphingomonadaceae</taxon>
        <taxon>Sphingomonas</taxon>
    </lineage>
</organism>
<comment type="caution">
    <text evidence="8">The sequence shown here is derived from an EMBL/GenBank/DDBJ whole genome shotgun (WGS) entry which is preliminary data.</text>
</comment>
<dbReference type="EMBL" id="NBBJ01000005">
    <property type="protein sequence ID" value="OWK28708.1"/>
    <property type="molecule type" value="Genomic_DNA"/>
</dbReference>
<dbReference type="InterPro" id="IPR000866">
    <property type="entry name" value="AhpC/TSA"/>
</dbReference>
<dbReference type="SMART" id="SM00702">
    <property type="entry name" value="P4Hc"/>
    <property type="match status" value="1"/>
</dbReference>